<organism evidence="2 4">
    <name type="scientific">Sulfodiicoccus acidiphilus</name>
    <dbReference type="NCBI Taxonomy" id="1670455"/>
    <lineage>
        <taxon>Archaea</taxon>
        <taxon>Thermoproteota</taxon>
        <taxon>Thermoprotei</taxon>
        <taxon>Sulfolobales</taxon>
        <taxon>Sulfolobaceae</taxon>
        <taxon>Sulfodiicoccus</taxon>
    </lineage>
</organism>
<name>A0A348B2U6_9CREN</name>
<dbReference type="KEGG" id="sacd:HS1genome_0887"/>
<evidence type="ECO:0000313" key="4">
    <source>
        <dbReference type="Proteomes" id="UP000276741"/>
    </source>
</evidence>
<evidence type="ECO:0000259" key="1">
    <source>
        <dbReference type="Pfam" id="PF08823"/>
    </source>
</evidence>
<dbReference type="InterPro" id="IPR010430">
    <property type="entry name" value="DUF1028"/>
</dbReference>
<dbReference type="EMBL" id="AP018553">
    <property type="protein sequence ID" value="BBD72498.1"/>
    <property type="molecule type" value="Genomic_DNA"/>
</dbReference>
<dbReference type="InterPro" id="IPR029055">
    <property type="entry name" value="Ntn_hydrolases_N"/>
</dbReference>
<dbReference type="Proteomes" id="UP000616143">
    <property type="component" value="Unassembled WGS sequence"/>
</dbReference>
<evidence type="ECO:0000313" key="3">
    <source>
        <dbReference type="EMBL" id="GGT96693.1"/>
    </source>
</evidence>
<dbReference type="PANTHER" id="PTHR39328:SF1">
    <property type="entry name" value="BLL2871 PROTEIN"/>
    <property type="match status" value="1"/>
</dbReference>
<dbReference type="PANTHER" id="PTHR39328">
    <property type="entry name" value="BLL2871 PROTEIN"/>
    <property type="match status" value="1"/>
</dbReference>
<reference evidence="3" key="4">
    <citation type="submission" date="2020-09" db="EMBL/GenBank/DDBJ databases">
        <authorList>
            <person name="Sun Q."/>
            <person name="Ohkuma M."/>
        </authorList>
    </citation>
    <scope>NUCLEOTIDE SEQUENCE</scope>
    <source>
        <strain evidence="3">JCM 31740</strain>
    </source>
</reference>
<dbReference type="RefSeq" id="WP_126449793.1">
    <property type="nucleotide sequence ID" value="NZ_AP018553.1"/>
</dbReference>
<dbReference type="GeneID" id="38666392"/>
<feature type="domain" description="Putative peptidoglycan binding" evidence="1">
    <location>
        <begin position="206"/>
        <end position="258"/>
    </location>
</feature>
<dbReference type="SUPFAM" id="SSF56235">
    <property type="entry name" value="N-terminal nucleophile aminohydrolases (Ntn hydrolases)"/>
    <property type="match status" value="1"/>
</dbReference>
<dbReference type="Pfam" id="PF08823">
    <property type="entry name" value="PG_binding_2"/>
    <property type="match status" value="1"/>
</dbReference>
<proteinExistence type="predicted"/>
<accession>A0A348B2U6</accession>
<dbReference type="Pfam" id="PF06267">
    <property type="entry name" value="DUF1028"/>
    <property type="match status" value="1"/>
</dbReference>
<sequence>MTYSVVAYDPELKAWGVGVASKFLAVGAVVPWLKVGVGALATQAFANVRYGEKGLELLRKMNAESVVKSLTADDPMRERRQLGVVDSKGKAFAFTGKECHTYAGHIVGEGFAVQGNILVGSEVLEVMARRMERRGKFHRKILEALEAAESKGGDRRGKQSAALKVVAEGTGNFLIEAGIYVDIRVDDSTDPLPELRRVLELWEATFLEDEMVDLSAYQQEIAEGLKKLGVRDFRTWIEMNNFEAKYDGRKVGKTVLKVFLRSCCGKELNESP</sequence>
<keyword evidence="4" id="KW-1185">Reference proteome</keyword>
<reference evidence="3" key="1">
    <citation type="journal article" date="2014" name="Int. J. Syst. Evol. Microbiol.">
        <title>Complete genome sequence of Corynebacterium casei LMG S-19264T (=DSM 44701T), isolated from a smear-ripened cheese.</title>
        <authorList>
            <consortium name="US DOE Joint Genome Institute (JGI-PGF)"/>
            <person name="Walter F."/>
            <person name="Albersmeier A."/>
            <person name="Kalinowski J."/>
            <person name="Ruckert C."/>
        </authorList>
    </citation>
    <scope>NUCLEOTIDE SEQUENCE</scope>
    <source>
        <strain evidence="3">JCM 31740</strain>
    </source>
</reference>
<dbReference type="EMBL" id="BMQS01000011">
    <property type="protein sequence ID" value="GGT96693.1"/>
    <property type="molecule type" value="Genomic_DNA"/>
</dbReference>
<reference evidence="4" key="2">
    <citation type="submission" date="2018-04" db="EMBL/GenBank/DDBJ databases">
        <title>Complete genome sequence of Sulfodiicoccus acidiphilus strain HS-1.</title>
        <authorList>
            <person name="Sakai H.D."/>
            <person name="Kurosawa N."/>
        </authorList>
    </citation>
    <scope>NUCLEOTIDE SEQUENCE [LARGE SCALE GENOMIC DNA]</scope>
    <source>
        <strain evidence="4">HS-1</strain>
    </source>
</reference>
<dbReference type="Proteomes" id="UP000276741">
    <property type="component" value="Chromosome"/>
</dbReference>
<dbReference type="AlphaFoldDB" id="A0A348B2U6"/>
<dbReference type="Gene3D" id="3.60.20.10">
    <property type="entry name" value="Glutamine Phosphoribosylpyrophosphate, subunit 1, domain 1"/>
    <property type="match status" value="1"/>
</dbReference>
<protein>
    <recommendedName>
        <fullName evidence="1">Putative peptidoglycan binding domain-containing protein</fullName>
    </recommendedName>
</protein>
<reference evidence="2" key="3">
    <citation type="journal article" date="2019" name="BMC Res. Notes">
        <title>Complete genome sequence of the Sulfodiicoccus acidiphilus strain HS-1T, the first crenarchaeon that lacks polB3, isolated from an acidic hot spring in Ohwaku-dani, Hakone, Japan.</title>
        <authorList>
            <person name="Sakai H.D."/>
            <person name="Kurosawa N."/>
        </authorList>
    </citation>
    <scope>NUCLEOTIDE SEQUENCE</scope>
    <source>
        <strain evidence="2">HS-1</strain>
    </source>
</reference>
<dbReference type="OrthoDB" id="311454at2157"/>
<dbReference type="InterPro" id="IPR014927">
    <property type="entry name" value="PG-bd_2"/>
</dbReference>
<gene>
    <name evidence="3" type="ORF">GCM10007116_12730</name>
    <name evidence="2" type="ORF">HS1genome_0887</name>
</gene>
<evidence type="ECO:0000313" key="2">
    <source>
        <dbReference type="EMBL" id="BBD72498.1"/>
    </source>
</evidence>